<comment type="caution">
    <text evidence="1">The sequence shown here is derived from an EMBL/GenBank/DDBJ whole genome shotgun (WGS) entry which is preliminary data.</text>
</comment>
<name>A0ACB5R1W8_9BURK</name>
<dbReference type="EMBL" id="BPUR01000025">
    <property type="protein sequence ID" value="GJH21192.1"/>
    <property type="molecule type" value="Genomic_DNA"/>
</dbReference>
<organism evidence="1 2">
    <name type="scientific">Caballeronia novacaledonica</name>
    <dbReference type="NCBI Taxonomy" id="1544861"/>
    <lineage>
        <taxon>Bacteria</taxon>
        <taxon>Pseudomonadati</taxon>
        <taxon>Pseudomonadota</taxon>
        <taxon>Betaproteobacteria</taxon>
        <taxon>Burkholderiales</taxon>
        <taxon>Burkholderiaceae</taxon>
        <taxon>Caballeronia</taxon>
    </lineage>
</organism>
<gene>
    <name evidence="1" type="ORF">CBA19CS22_31640</name>
</gene>
<protein>
    <submittedName>
        <fullName evidence="1">Uncharacterized protein</fullName>
    </submittedName>
</protein>
<sequence>MAYVEWNFPFVRFIAAKPFCGRPRSAPFRRALTVILMNKASVHHQRIRLWRVARMNINAQRHRLLTVVNERSLGVSTAMKANLTLLGVLLSFIPSSGFAHASSETVDKIADWLAIFVISVVPVACVVILLLIHVLPEKIAERRHHPQKEAIQMLCFLSLVFGGLLWPIAWLWTYFKPLGYRMAYGTDKHDDFFFEAVHRARLGTLPSDELGYILGELDSIAARRILPPELRRARDELEALQSNAPPPAHNSKGAGEA</sequence>
<proteinExistence type="predicted"/>
<keyword evidence="2" id="KW-1185">Reference proteome</keyword>
<reference evidence="1" key="1">
    <citation type="submission" date="2021-09" db="EMBL/GenBank/DDBJ databases">
        <title>Isolation and characterization of 3-chlorobenzoate degrading bacteria from soils in Shizuoka.</title>
        <authorList>
            <person name="Ifat A."/>
            <person name="Ogawa N."/>
            <person name="Kimbara K."/>
            <person name="Moriuchi R."/>
            <person name="Dohra H."/>
            <person name="Shintani M."/>
        </authorList>
    </citation>
    <scope>NUCLEOTIDE SEQUENCE</scope>
    <source>
        <strain evidence="1">19CS2-2</strain>
    </source>
</reference>
<dbReference type="Proteomes" id="UP001055013">
    <property type="component" value="Unassembled WGS sequence"/>
</dbReference>
<evidence type="ECO:0000313" key="1">
    <source>
        <dbReference type="EMBL" id="GJH21192.1"/>
    </source>
</evidence>
<evidence type="ECO:0000313" key="2">
    <source>
        <dbReference type="Proteomes" id="UP001055013"/>
    </source>
</evidence>
<accession>A0ACB5R1W8</accession>